<keyword evidence="3" id="KW-0949">S-adenosyl-L-methionine</keyword>
<evidence type="ECO:0000313" key="5">
    <source>
        <dbReference type="EMBL" id="KAK3954750.1"/>
    </source>
</evidence>
<keyword evidence="1" id="KW-0489">Methyltransferase</keyword>
<gene>
    <name evidence="5" type="ORF">QBC32DRAFT_322316</name>
</gene>
<protein>
    <submittedName>
        <fullName evidence="5">Uncharacterized protein</fullName>
    </submittedName>
</protein>
<keyword evidence="2" id="KW-0808">Transferase</keyword>
<evidence type="ECO:0000256" key="3">
    <source>
        <dbReference type="ARBA" id="ARBA00022691"/>
    </source>
</evidence>
<reference evidence="5" key="2">
    <citation type="submission" date="2023-06" db="EMBL/GenBank/DDBJ databases">
        <authorList>
            <consortium name="Lawrence Berkeley National Laboratory"/>
            <person name="Mondo S.J."/>
            <person name="Hensen N."/>
            <person name="Bonometti L."/>
            <person name="Westerberg I."/>
            <person name="Brannstrom I.O."/>
            <person name="Guillou S."/>
            <person name="Cros-Aarteil S."/>
            <person name="Calhoun S."/>
            <person name="Haridas S."/>
            <person name="Kuo A."/>
            <person name="Pangilinan J."/>
            <person name="Riley R."/>
            <person name="Labutti K."/>
            <person name="Andreopoulos B."/>
            <person name="Lipzen A."/>
            <person name="Chen C."/>
            <person name="Yanf M."/>
            <person name="Daum C."/>
            <person name="Ng V."/>
            <person name="Clum A."/>
            <person name="Steindorff A."/>
            <person name="Ohm R."/>
            <person name="Martin F."/>
            <person name="Silar P."/>
            <person name="Natvig D."/>
            <person name="Lalanne C."/>
            <person name="Gautier V."/>
            <person name="Ament-Velasquez S.L."/>
            <person name="Kruys A."/>
            <person name="Hutchinson M.I."/>
            <person name="Powell A.J."/>
            <person name="Barry K."/>
            <person name="Miller A.N."/>
            <person name="Grigoriev I.V."/>
            <person name="Debuchy R."/>
            <person name="Gladieux P."/>
            <person name="Thoren M.H."/>
            <person name="Johannesson H."/>
        </authorList>
    </citation>
    <scope>NUCLEOTIDE SEQUENCE</scope>
    <source>
        <strain evidence="5">CBS 626.80</strain>
    </source>
</reference>
<keyword evidence="6" id="KW-1185">Reference proteome</keyword>
<dbReference type="Pfam" id="PF01596">
    <property type="entry name" value="Methyltransf_3"/>
    <property type="match status" value="1"/>
</dbReference>
<dbReference type="EMBL" id="MU859085">
    <property type="protein sequence ID" value="KAK3954750.1"/>
    <property type="molecule type" value="Genomic_DNA"/>
</dbReference>
<dbReference type="InterPro" id="IPR002935">
    <property type="entry name" value="SAM_O-MeTrfase"/>
</dbReference>
<reference evidence="5" key="1">
    <citation type="journal article" date="2023" name="Mol. Phylogenet. Evol.">
        <title>Genome-scale phylogeny and comparative genomics of the fungal order Sordariales.</title>
        <authorList>
            <person name="Hensen N."/>
            <person name="Bonometti L."/>
            <person name="Westerberg I."/>
            <person name="Brannstrom I.O."/>
            <person name="Guillou S."/>
            <person name="Cros-Aarteil S."/>
            <person name="Calhoun S."/>
            <person name="Haridas S."/>
            <person name="Kuo A."/>
            <person name="Mondo S."/>
            <person name="Pangilinan J."/>
            <person name="Riley R."/>
            <person name="LaButti K."/>
            <person name="Andreopoulos B."/>
            <person name="Lipzen A."/>
            <person name="Chen C."/>
            <person name="Yan M."/>
            <person name="Daum C."/>
            <person name="Ng V."/>
            <person name="Clum A."/>
            <person name="Steindorff A."/>
            <person name="Ohm R.A."/>
            <person name="Martin F."/>
            <person name="Silar P."/>
            <person name="Natvig D.O."/>
            <person name="Lalanne C."/>
            <person name="Gautier V."/>
            <person name="Ament-Velasquez S.L."/>
            <person name="Kruys A."/>
            <person name="Hutchinson M.I."/>
            <person name="Powell A.J."/>
            <person name="Barry K."/>
            <person name="Miller A.N."/>
            <person name="Grigoriev I.V."/>
            <person name="Debuchy R."/>
            <person name="Gladieux P."/>
            <person name="Hiltunen Thoren M."/>
            <person name="Johannesson H."/>
        </authorList>
    </citation>
    <scope>NUCLEOTIDE SEQUENCE</scope>
    <source>
        <strain evidence="5">CBS 626.80</strain>
    </source>
</reference>
<dbReference type="InterPro" id="IPR029063">
    <property type="entry name" value="SAM-dependent_MTases_sf"/>
</dbReference>
<evidence type="ECO:0000256" key="4">
    <source>
        <dbReference type="ARBA" id="ARBA00023453"/>
    </source>
</evidence>
<accession>A0AAN6NZD5</accession>
<dbReference type="AlphaFoldDB" id="A0AAN6NZD5"/>
<organism evidence="5 6">
    <name type="scientific">Pseudoneurospora amorphoporcata</name>
    <dbReference type="NCBI Taxonomy" id="241081"/>
    <lineage>
        <taxon>Eukaryota</taxon>
        <taxon>Fungi</taxon>
        <taxon>Dikarya</taxon>
        <taxon>Ascomycota</taxon>
        <taxon>Pezizomycotina</taxon>
        <taxon>Sordariomycetes</taxon>
        <taxon>Sordariomycetidae</taxon>
        <taxon>Sordariales</taxon>
        <taxon>Sordariaceae</taxon>
        <taxon>Pseudoneurospora</taxon>
    </lineage>
</organism>
<dbReference type="Gene3D" id="3.40.50.150">
    <property type="entry name" value="Vaccinia Virus protein VP39"/>
    <property type="match status" value="1"/>
</dbReference>
<evidence type="ECO:0000313" key="6">
    <source>
        <dbReference type="Proteomes" id="UP001303222"/>
    </source>
</evidence>
<proteinExistence type="inferred from homology"/>
<name>A0AAN6NZD5_9PEZI</name>
<evidence type="ECO:0000256" key="2">
    <source>
        <dbReference type="ARBA" id="ARBA00022679"/>
    </source>
</evidence>
<evidence type="ECO:0000256" key="1">
    <source>
        <dbReference type="ARBA" id="ARBA00022603"/>
    </source>
</evidence>
<sequence length="78" mass="8973">MPGWRRGSSLEVLNRLKKEMEEEKRPKFGFFFIDADKPNNLNYFNLAVEMALPKAMICVDNVVRSGRLIDESYAAAFS</sequence>
<dbReference type="GO" id="GO:0008171">
    <property type="term" value="F:O-methyltransferase activity"/>
    <property type="evidence" value="ECO:0007669"/>
    <property type="project" value="InterPro"/>
</dbReference>
<dbReference type="GO" id="GO:0032259">
    <property type="term" value="P:methylation"/>
    <property type="evidence" value="ECO:0007669"/>
    <property type="project" value="UniProtKB-KW"/>
</dbReference>
<dbReference type="Proteomes" id="UP001303222">
    <property type="component" value="Unassembled WGS sequence"/>
</dbReference>
<comment type="similarity">
    <text evidence="4">Belongs to the class I-like SAM-binding methyltransferase superfamily. Cation-dependent O-methyltransferase family.</text>
</comment>
<comment type="caution">
    <text evidence="5">The sequence shown here is derived from an EMBL/GenBank/DDBJ whole genome shotgun (WGS) entry which is preliminary data.</text>
</comment>